<protein>
    <submittedName>
        <fullName evidence="1">Uncharacterized protein</fullName>
    </submittedName>
</protein>
<dbReference type="EMBL" id="OB793210">
    <property type="protein sequence ID" value="CAD7426498.1"/>
    <property type="molecule type" value="Genomic_DNA"/>
</dbReference>
<gene>
    <name evidence="1" type="ORF">TMSB3V08_LOCUS3382</name>
</gene>
<reference evidence="1" key="1">
    <citation type="submission" date="2020-11" db="EMBL/GenBank/DDBJ databases">
        <authorList>
            <person name="Tran Van P."/>
        </authorList>
    </citation>
    <scope>NUCLEOTIDE SEQUENCE</scope>
</reference>
<evidence type="ECO:0000313" key="1">
    <source>
        <dbReference type="EMBL" id="CAD7426498.1"/>
    </source>
</evidence>
<name>A0A7R9E4U6_9NEOP</name>
<accession>A0A7R9E4U6</accession>
<dbReference type="AlphaFoldDB" id="A0A7R9E4U6"/>
<sequence>MFATLSLKKVEFRCTRPGMTSDLPVIGSQSIARVMPSTMCPQKWMTHSRFDTRDFEFLLTLEMRIEKEI</sequence>
<organism evidence="1">
    <name type="scientific">Timema monikensis</name>
    <dbReference type="NCBI Taxonomy" id="170555"/>
    <lineage>
        <taxon>Eukaryota</taxon>
        <taxon>Metazoa</taxon>
        <taxon>Ecdysozoa</taxon>
        <taxon>Arthropoda</taxon>
        <taxon>Hexapoda</taxon>
        <taxon>Insecta</taxon>
        <taxon>Pterygota</taxon>
        <taxon>Neoptera</taxon>
        <taxon>Polyneoptera</taxon>
        <taxon>Phasmatodea</taxon>
        <taxon>Timematodea</taxon>
        <taxon>Timematoidea</taxon>
        <taxon>Timematidae</taxon>
        <taxon>Timema</taxon>
    </lineage>
</organism>
<proteinExistence type="predicted"/>